<dbReference type="Pfam" id="PF03865">
    <property type="entry name" value="ShlB"/>
    <property type="match status" value="1"/>
</dbReference>
<dbReference type="Gene3D" id="2.40.160.50">
    <property type="entry name" value="membrane protein fhac: a member of the omp85/tpsb transporter family"/>
    <property type="match status" value="1"/>
</dbReference>
<dbReference type="InterPro" id="IPR027282">
    <property type="entry name" value="TPS"/>
</dbReference>
<evidence type="ECO:0000313" key="9">
    <source>
        <dbReference type="Proteomes" id="UP001165492"/>
    </source>
</evidence>
<keyword evidence="3" id="KW-0998">Cell outer membrane</keyword>
<dbReference type="InterPro" id="IPR005565">
    <property type="entry name" value="Hemolysn_activator_HlyB_C"/>
</dbReference>
<evidence type="ECO:0000256" key="4">
    <source>
        <dbReference type="SAM" id="MobiDB-lite"/>
    </source>
</evidence>
<sequence>MHDLQLFTKGLPTSGRRKLLKTIIVTCILSFYGLSNVQAITPAEQEESSRRMQQEELRRRSQQEAQERRSREQSKDTFLQPEVKSTQETTLPVEELSFLIHTLKLEGDRVEKFSWLEDMLLPYQGQKIGKDGINLIVKRLTNALIARGYTTTRIGIPEQDLSSGTLKLMLVPGIIRNIHFTNPDTRANWYTAFPTRPGNILNLRDLEQGLEQIKRVPSQDADMQISPGENPGESDVNITMKSSNPFRMTFSLDDSGSKSTGKIQASTSLSFDNLFGLNDLFYISFNKDAQQEGDQYGTRGNSYQFSVPYGYWTFTLSGSSYNYHQTIRGANETFLSSGKSDNTEFRVQRLIHRDQQSKTSLEFGIIKKHSKSFIADTEIESQRKNVTANEMGISHRQYFGKTVLDVKLGHRQGVPWFNAQPETGGANDLTTRYKLWTLDTTVSTPMKIGNVEGKYSFTFSGQYTKDLLYTADYFSIGNRYTVRGFDGEQTLLAEKGFYIRNEWSMPVAQGKEAYIGLDYGQVSGSGTQWLLGKKLAGAALGIRGNEGGIYYDIFTSWPLYKPEGYQTSPFSLGFQLSYQI</sequence>
<comment type="caution">
    <text evidence="8">The sequence shown here is derived from an EMBL/GenBank/DDBJ whole genome shotgun (WGS) entry which is preliminary data.</text>
</comment>
<dbReference type="Proteomes" id="UP001165492">
    <property type="component" value="Unassembled WGS sequence"/>
</dbReference>
<dbReference type="Gene3D" id="3.10.20.310">
    <property type="entry name" value="membrane protein fhac"/>
    <property type="match status" value="1"/>
</dbReference>
<dbReference type="PIRSF" id="PIRSF029745">
    <property type="entry name" value="FhaC"/>
    <property type="match status" value="1"/>
</dbReference>
<dbReference type="Pfam" id="PF08479">
    <property type="entry name" value="POTRA_2"/>
    <property type="match status" value="1"/>
</dbReference>
<dbReference type="Pfam" id="PF17287">
    <property type="entry name" value="POTRA_3"/>
    <property type="match status" value="1"/>
</dbReference>
<dbReference type="PANTHER" id="PTHR34597">
    <property type="entry name" value="SLR1661 PROTEIN"/>
    <property type="match status" value="1"/>
</dbReference>
<keyword evidence="1" id="KW-1134">Transmembrane beta strand</keyword>
<proteinExistence type="predicted"/>
<keyword evidence="9" id="KW-1185">Reference proteome</keyword>
<evidence type="ECO:0000259" key="6">
    <source>
        <dbReference type="Pfam" id="PF08479"/>
    </source>
</evidence>
<gene>
    <name evidence="8" type="ORF">LMF89_21135</name>
</gene>
<evidence type="ECO:0000313" key="8">
    <source>
        <dbReference type="EMBL" id="MCC5467843.1"/>
    </source>
</evidence>
<feature type="region of interest" description="Disordered" evidence="4">
    <location>
        <begin position="217"/>
        <end position="237"/>
    </location>
</feature>
<evidence type="ECO:0000256" key="2">
    <source>
        <dbReference type="ARBA" id="ARBA00022692"/>
    </source>
</evidence>
<feature type="domain" description="Haemolysin activator HlyB C-terminal" evidence="5">
    <location>
        <begin position="232"/>
        <end position="544"/>
    </location>
</feature>
<dbReference type="InterPro" id="IPR051544">
    <property type="entry name" value="TPS_OM_transporter"/>
</dbReference>
<feature type="region of interest" description="Disordered" evidence="4">
    <location>
        <begin position="43"/>
        <end position="84"/>
    </location>
</feature>
<evidence type="ECO:0000259" key="7">
    <source>
        <dbReference type="Pfam" id="PF17287"/>
    </source>
</evidence>
<evidence type="ECO:0000256" key="3">
    <source>
        <dbReference type="ARBA" id="ARBA00023237"/>
    </source>
</evidence>
<evidence type="ECO:0000259" key="5">
    <source>
        <dbReference type="Pfam" id="PF03865"/>
    </source>
</evidence>
<dbReference type="PANTHER" id="PTHR34597:SF3">
    <property type="entry name" value="OUTER MEMBRANE TRANSPORTER CDIB"/>
    <property type="match status" value="1"/>
</dbReference>
<dbReference type="InterPro" id="IPR035251">
    <property type="entry name" value="ShlB_POTRA"/>
</dbReference>
<feature type="domain" description="ShlB POTRA" evidence="7">
    <location>
        <begin position="175"/>
        <end position="227"/>
    </location>
</feature>
<protein>
    <submittedName>
        <fullName evidence="8">ShlB/FhaC/HecB family hemolysin secretion/activation protein</fullName>
    </submittedName>
</protein>
<dbReference type="EMBL" id="JAJHJB010000041">
    <property type="protein sequence ID" value="MCC5467843.1"/>
    <property type="molecule type" value="Genomic_DNA"/>
</dbReference>
<feature type="compositionally biased region" description="Basic and acidic residues" evidence="4">
    <location>
        <begin position="47"/>
        <end position="75"/>
    </location>
</feature>
<keyword evidence="2" id="KW-0812">Transmembrane</keyword>
<keyword evidence="1" id="KW-0472">Membrane</keyword>
<dbReference type="InterPro" id="IPR013686">
    <property type="entry name" value="Polypept-transport_assoc_ShlB"/>
</dbReference>
<organism evidence="8 9">
    <name type="scientific">Pelosinus baikalensis</name>
    <dbReference type="NCBI Taxonomy" id="2892015"/>
    <lineage>
        <taxon>Bacteria</taxon>
        <taxon>Bacillati</taxon>
        <taxon>Bacillota</taxon>
        <taxon>Negativicutes</taxon>
        <taxon>Selenomonadales</taxon>
        <taxon>Sporomusaceae</taxon>
        <taxon>Pelosinus</taxon>
    </lineage>
</organism>
<dbReference type="RefSeq" id="WP_229536781.1">
    <property type="nucleotide sequence ID" value="NZ_JAJHJB010000041.1"/>
</dbReference>
<name>A0ABS8I013_9FIRM</name>
<accession>A0ABS8I013</accession>
<reference evidence="8" key="1">
    <citation type="submission" date="2021-11" db="EMBL/GenBank/DDBJ databases">
        <title>Description of a new species Pelosinus isolated from the bottom sediments of Lake Baikal.</title>
        <authorList>
            <person name="Zakharyuk A."/>
        </authorList>
    </citation>
    <scope>NUCLEOTIDE SEQUENCE</scope>
    <source>
        <strain evidence="8">Bkl1</strain>
    </source>
</reference>
<evidence type="ECO:0000256" key="1">
    <source>
        <dbReference type="ARBA" id="ARBA00022452"/>
    </source>
</evidence>
<feature type="domain" description="Polypeptide-transport-associated ShlB-type" evidence="6">
    <location>
        <begin position="98"/>
        <end position="173"/>
    </location>
</feature>